<dbReference type="PANTHER" id="PTHR43735:SF3">
    <property type="entry name" value="FERROPTOSIS SUPPRESSOR PROTEIN 1"/>
    <property type="match status" value="1"/>
</dbReference>
<dbReference type="InterPro" id="IPR023753">
    <property type="entry name" value="FAD/NAD-binding_dom"/>
</dbReference>
<name>A0A5N5QNB8_9AGAM</name>
<feature type="domain" description="FAD/NAD(P)-binding" evidence="5">
    <location>
        <begin position="9"/>
        <end position="263"/>
    </location>
</feature>
<reference evidence="6 7" key="1">
    <citation type="journal article" date="2019" name="Fungal Biol. Biotechnol.">
        <title>Draft genome sequence of fastidious pathogen Ceratobasidium theobromae, which causes vascular-streak dieback in Theobroma cacao.</title>
        <authorList>
            <person name="Ali S.S."/>
            <person name="Asman A."/>
            <person name="Shao J."/>
            <person name="Firmansyah A.P."/>
            <person name="Susilo A.W."/>
            <person name="Rosmana A."/>
            <person name="McMahon P."/>
            <person name="Junaid M."/>
            <person name="Guest D."/>
            <person name="Kheng T.Y."/>
            <person name="Meinhardt L.W."/>
            <person name="Bailey B.A."/>
        </authorList>
    </citation>
    <scope>NUCLEOTIDE SEQUENCE [LARGE SCALE GENOMIC DNA]</scope>
    <source>
        <strain evidence="6 7">CT2</strain>
    </source>
</reference>
<dbReference type="Proteomes" id="UP000383932">
    <property type="component" value="Unassembled WGS sequence"/>
</dbReference>
<evidence type="ECO:0000259" key="5">
    <source>
        <dbReference type="Pfam" id="PF07992"/>
    </source>
</evidence>
<dbReference type="PRINTS" id="PR00368">
    <property type="entry name" value="FADPNR"/>
</dbReference>
<gene>
    <name evidence="6" type="ORF">CTheo_3575</name>
</gene>
<proteinExistence type="inferred from homology"/>
<dbReference type="GO" id="GO:0004174">
    <property type="term" value="F:electron-transferring-flavoprotein dehydrogenase activity"/>
    <property type="evidence" value="ECO:0007669"/>
    <property type="project" value="TreeGrafter"/>
</dbReference>
<dbReference type="OrthoDB" id="202203at2759"/>
<evidence type="ECO:0000313" key="7">
    <source>
        <dbReference type="Proteomes" id="UP000383932"/>
    </source>
</evidence>
<comment type="similarity">
    <text evidence="1">Belongs to the FAD-dependent oxidoreductase family.</text>
</comment>
<dbReference type="PRINTS" id="PR00411">
    <property type="entry name" value="PNDRDTASEI"/>
</dbReference>
<evidence type="ECO:0000313" key="6">
    <source>
        <dbReference type="EMBL" id="KAB5593021.1"/>
    </source>
</evidence>
<accession>A0A5N5QNB8</accession>
<keyword evidence="4" id="KW-0560">Oxidoreductase</keyword>
<evidence type="ECO:0000256" key="1">
    <source>
        <dbReference type="ARBA" id="ARBA00006442"/>
    </source>
</evidence>
<dbReference type="InterPro" id="IPR036188">
    <property type="entry name" value="FAD/NAD-bd_sf"/>
</dbReference>
<dbReference type="GO" id="GO:0050660">
    <property type="term" value="F:flavin adenine dinucleotide binding"/>
    <property type="evidence" value="ECO:0007669"/>
    <property type="project" value="TreeGrafter"/>
</dbReference>
<comment type="caution">
    <text evidence="6">The sequence shown here is derived from an EMBL/GenBank/DDBJ whole genome shotgun (WGS) entry which is preliminary data.</text>
</comment>
<evidence type="ECO:0000256" key="3">
    <source>
        <dbReference type="ARBA" id="ARBA00022827"/>
    </source>
</evidence>
<protein>
    <submittedName>
        <fullName evidence="6">Apoptosis-inducing factor protein</fullName>
    </submittedName>
</protein>
<dbReference type="Gene3D" id="3.50.50.100">
    <property type="match status" value="1"/>
</dbReference>
<dbReference type="Pfam" id="PF07992">
    <property type="entry name" value="Pyr_redox_2"/>
    <property type="match status" value="1"/>
</dbReference>
<organism evidence="6 7">
    <name type="scientific">Ceratobasidium theobromae</name>
    <dbReference type="NCBI Taxonomy" id="1582974"/>
    <lineage>
        <taxon>Eukaryota</taxon>
        <taxon>Fungi</taxon>
        <taxon>Dikarya</taxon>
        <taxon>Basidiomycota</taxon>
        <taxon>Agaricomycotina</taxon>
        <taxon>Agaricomycetes</taxon>
        <taxon>Cantharellales</taxon>
        <taxon>Ceratobasidiaceae</taxon>
        <taxon>Ceratobasidium</taxon>
    </lineage>
</organism>
<dbReference type="PANTHER" id="PTHR43735">
    <property type="entry name" value="APOPTOSIS-INDUCING FACTOR 1"/>
    <property type="match status" value="1"/>
</dbReference>
<keyword evidence="3" id="KW-0274">FAD</keyword>
<evidence type="ECO:0000256" key="2">
    <source>
        <dbReference type="ARBA" id="ARBA00022630"/>
    </source>
</evidence>
<sequence length="347" mass="37823">MLQKRINKETHRIVVIEKRDYYAHWPALIRASVTDSDSLDELALVPNDRAFDSDVRVVRSSVKEITKSNVITESMETIPYEHLVLATGSIWKGPLNLPDSREKAIEHFKTFRKKLDAAQHVLIVGGGAVGVEYAGELRHFYPNKKVTIIHGDNALLNKTYSPKFRKSVLDAATSKGTQVILGDKISPEAVPEEGHVTSATGRMIRADIVIQAAGGQPNTSFVGALDSAVLTKSRTVLVTPELRVKLSSGAQNVWAIGDIIEWAEQKMVFKASTGHAPVVAKNIVASIQGSKLAQYGGKPEMIIVTLGPKGGRAFVPVFGGLVLGDWMVSKMKSSNLFLSKIREALGY</sequence>
<dbReference type="GO" id="GO:0005737">
    <property type="term" value="C:cytoplasm"/>
    <property type="evidence" value="ECO:0007669"/>
    <property type="project" value="TreeGrafter"/>
</dbReference>
<dbReference type="SUPFAM" id="SSF51905">
    <property type="entry name" value="FAD/NAD(P)-binding domain"/>
    <property type="match status" value="1"/>
</dbReference>
<dbReference type="AlphaFoldDB" id="A0A5N5QNB8"/>
<dbReference type="EMBL" id="SSOP01000048">
    <property type="protein sequence ID" value="KAB5593021.1"/>
    <property type="molecule type" value="Genomic_DNA"/>
</dbReference>
<evidence type="ECO:0000256" key="4">
    <source>
        <dbReference type="ARBA" id="ARBA00023002"/>
    </source>
</evidence>
<keyword evidence="7" id="KW-1185">Reference proteome</keyword>
<keyword evidence="2" id="KW-0285">Flavoprotein</keyword>